<name>A0A330L729_9BACT</name>
<dbReference type="PROSITE" id="PS50263">
    <property type="entry name" value="CN_HYDROLASE"/>
    <property type="match status" value="1"/>
</dbReference>
<organism evidence="3 4">
    <name type="scientific">Nitrospira lenta</name>
    <dbReference type="NCBI Taxonomy" id="1436998"/>
    <lineage>
        <taxon>Bacteria</taxon>
        <taxon>Pseudomonadati</taxon>
        <taxon>Nitrospirota</taxon>
        <taxon>Nitrospiria</taxon>
        <taxon>Nitrospirales</taxon>
        <taxon>Nitrospiraceae</taxon>
        <taxon>Nitrospira</taxon>
    </lineage>
</organism>
<protein>
    <submittedName>
        <fullName evidence="3">Putative Carbon-nitrogen hydrolase</fullName>
        <ecNumber evidence="3">3.5.-.-</ecNumber>
    </submittedName>
</protein>
<dbReference type="SUPFAM" id="SSF56317">
    <property type="entry name" value="Carbon-nitrogen hydrolase"/>
    <property type="match status" value="1"/>
</dbReference>
<evidence type="ECO:0000256" key="1">
    <source>
        <dbReference type="ARBA" id="ARBA00022801"/>
    </source>
</evidence>
<evidence type="ECO:0000259" key="2">
    <source>
        <dbReference type="PROSITE" id="PS50263"/>
    </source>
</evidence>
<dbReference type="CDD" id="cd07197">
    <property type="entry name" value="nitrilase"/>
    <property type="match status" value="1"/>
</dbReference>
<dbReference type="PANTHER" id="PTHR43674:SF16">
    <property type="entry name" value="CARBON-NITROGEN FAMILY, PUTATIVE (AFU_ORTHOLOGUE AFUA_5G02350)-RELATED"/>
    <property type="match status" value="1"/>
</dbReference>
<dbReference type="Proteomes" id="UP000248168">
    <property type="component" value="Unassembled WGS sequence"/>
</dbReference>
<keyword evidence="1 3" id="KW-0378">Hydrolase</keyword>
<dbReference type="InterPro" id="IPR050345">
    <property type="entry name" value="Aliph_Amidase/BUP"/>
</dbReference>
<dbReference type="GO" id="GO:0016811">
    <property type="term" value="F:hydrolase activity, acting on carbon-nitrogen (but not peptide) bonds, in linear amides"/>
    <property type="evidence" value="ECO:0007669"/>
    <property type="project" value="TreeGrafter"/>
</dbReference>
<dbReference type="InterPro" id="IPR003010">
    <property type="entry name" value="C-N_Hydrolase"/>
</dbReference>
<feature type="domain" description="CN hydrolase" evidence="2">
    <location>
        <begin position="10"/>
        <end position="264"/>
    </location>
</feature>
<gene>
    <name evidence="3" type="ORF">NITLEN_20700</name>
</gene>
<accession>A0A330L729</accession>
<dbReference type="Gene3D" id="3.60.110.10">
    <property type="entry name" value="Carbon-nitrogen hydrolase"/>
    <property type="match status" value="1"/>
</dbReference>
<evidence type="ECO:0000313" key="3">
    <source>
        <dbReference type="EMBL" id="SPP65060.1"/>
    </source>
</evidence>
<dbReference type="AlphaFoldDB" id="A0A330L729"/>
<dbReference type="Pfam" id="PF00795">
    <property type="entry name" value="CN_hydrolase"/>
    <property type="match status" value="1"/>
</dbReference>
<sequence length="264" mass="28564">MMRTMATPSLRIAFLHLAPVPGDLAGNRRLIETAVMQAAQAGANWILTPELAVCGYAFTGRIGTDWIAPQPDEWMIQMGRLAAKLRVTLFLSLPEQDVRTKLLHNSLFVIAPDGALTGAHRKINALRVGSEAWSTPGTEALVFAAPPLDRVGLLICADAYSPGIAGSLRRQGARMLVSAAAWAPGLHGPNGEWERCTRDTGLPLLVCNRTGPDLTLDFTKAESVVAKDGERRLSMSAARSTIFLIEWDLLGQDLAAPSYQRLEL</sequence>
<proteinExistence type="predicted"/>
<dbReference type="InterPro" id="IPR036526">
    <property type="entry name" value="C-N_Hydrolase_sf"/>
</dbReference>
<dbReference type="EMBL" id="OUNR01000012">
    <property type="protein sequence ID" value="SPP65060.1"/>
    <property type="molecule type" value="Genomic_DNA"/>
</dbReference>
<evidence type="ECO:0000313" key="4">
    <source>
        <dbReference type="Proteomes" id="UP000248168"/>
    </source>
</evidence>
<dbReference type="EC" id="3.5.-.-" evidence="3"/>
<keyword evidence="4" id="KW-1185">Reference proteome</keyword>
<reference evidence="4" key="1">
    <citation type="submission" date="2018-04" db="EMBL/GenBank/DDBJ databases">
        <authorList>
            <person name="Lucker S."/>
            <person name="Sakoula D."/>
        </authorList>
    </citation>
    <scope>NUCLEOTIDE SEQUENCE [LARGE SCALE GENOMIC DNA]</scope>
</reference>
<dbReference type="PANTHER" id="PTHR43674">
    <property type="entry name" value="NITRILASE C965.09-RELATED"/>
    <property type="match status" value="1"/>
</dbReference>
<dbReference type="InParanoid" id="A0A330L729"/>